<dbReference type="EMBL" id="HBUF01589263">
    <property type="protein sequence ID" value="CAG6772799.1"/>
    <property type="molecule type" value="Transcribed_RNA"/>
</dbReference>
<reference evidence="16" key="1">
    <citation type="submission" date="2021-05" db="EMBL/GenBank/DDBJ databases">
        <authorList>
            <person name="Alioto T."/>
            <person name="Alioto T."/>
            <person name="Gomez Garrido J."/>
        </authorList>
    </citation>
    <scope>NUCLEOTIDE SEQUENCE</scope>
</reference>
<feature type="domain" description="C2H2-type" evidence="15">
    <location>
        <begin position="57"/>
        <end position="86"/>
    </location>
</feature>
<dbReference type="EMBL" id="HBUF01247854">
    <property type="protein sequence ID" value="CAG6678991.1"/>
    <property type="molecule type" value="Transcribed_RNA"/>
</dbReference>
<organism evidence="16">
    <name type="scientific">Cacopsylla melanoneura</name>
    <dbReference type="NCBI Taxonomy" id="428564"/>
    <lineage>
        <taxon>Eukaryota</taxon>
        <taxon>Metazoa</taxon>
        <taxon>Ecdysozoa</taxon>
        <taxon>Arthropoda</taxon>
        <taxon>Hexapoda</taxon>
        <taxon>Insecta</taxon>
        <taxon>Pterygota</taxon>
        <taxon>Neoptera</taxon>
        <taxon>Paraneoptera</taxon>
        <taxon>Hemiptera</taxon>
        <taxon>Sternorrhyncha</taxon>
        <taxon>Psylloidea</taxon>
        <taxon>Psyllidae</taxon>
        <taxon>Psyllinae</taxon>
        <taxon>Cacopsylla</taxon>
    </lineage>
</organism>
<evidence type="ECO:0000313" key="16">
    <source>
        <dbReference type="EMBL" id="CAG6678989.1"/>
    </source>
</evidence>
<evidence type="ECO:0000256" key="4">
    <source>
        <dbReference type="ARBA" id="ARBA00022517"/>
    </source>
</evidence>
<comment type="similarity">
    <text evidence="9">Belongs to the ZNF593/BUD20 C2H2-type zinc-finger protein family.</text>
</comment>
<dbReference type="EMBL" id="HBUF01145263">
    <property type="protein sequence ID" value="CAG6647121.1"/>
    <property type="molecule type" value="Transcribed_RNA"/>
</dbReference>
<evidence type="ECO:0000256" key="14">
    <source>
        <dbReference type="SAM" id="MobiDB-lite"/>
    </source>
</evidence>
<evidence type="ECO:0000259" key="15">
    <source>
        <dbReference type="PROSITE" id="PS50157"/>
    </source>
</evidence>
<dbReference type="EMBL" id="HBUF01350108">
    <property type="protein sequence ID" value="CAG6713055.1"/>
    <property type="molecule type" value="Transcribed_RNA"/>
</dbReference>
<dbReference type="InterPro" id="IPR013087">
    <property type="entry name" value="Znf_C2H2_type"/>
</dbReference>
<dbReference type="PROSITE" id="PS50157">
    <property type="entry name" value="ZINC_FINGER_C2H2_2"/>
    <property type="match status" value="1"/>
</dbReference>
<dbReference type="EMBL" id="HBUF01145262">
    <property type="protein sequence ID" value="CAG6647120.1"/>
    <property type="molecule type" value="Transcribed_RNA"/>
</dbReference>
<evidence type="ECO:0000256" key="10">
    <source>
        <dbReference type="ARBA" id="ARBA00057732"/>
    </source>
</evidence>
<dbReference type="AlphaFoldDB" id="A0A8D8T3P3"/>
<protein>
    <recommendedName>
        <fullName evidence="12">Zinc finger protein 593 homolog</fullName>
    </recommendedName>
</protein>
<comment type="subcellular location">
    <subcellularLocation>
        <location evidence="2">Cytoplasm</location>
    </subcellularLocation>
    <subcellularLocation>
        <location evidence="1">Nucleus</location>
    </subcellularLocation>
</comment>
<dbReference type="SMART" id="SM00451">
    <property type="entry name" value="ZnF_U1"/>
    <property type="match status" value="1"/>
</dbReference>
<accession>A0A8D8T3P3</accession>
<evidence type="ECO:0000256" key="3">
    <source>
        <dbReference type="ARBA" id="ARBA00022490"/>
    </source>
</evidence>
<dbReference type="InterPro" id="IPR036236">
    <property type="entry name" value="Znf_C2H2_sf"/>
</dbReference>
<keyword evidence="6 13" id="KW-0863">Zinc-finger</keyword>
<comment type="subunit">
    <text evidence="11">Associates with pre-60S ribosomal particles; released from the pre-60S particle very early in the cytoplasm.</text>
</comment>
<evidence type="ECO:0000256" key="1">
    <source>
        <dbReference type="ARBA" id="ARBA00004123"/>
    </source>
</evidence>
<evidence type="ECO:0000256" key="6">
    <source>
        <dbReference type="ARBA" id="ARBA00022771"/>
    </source>
</evidence>
<evidence type="ECO:0000256" key="8">
    <source>
        <dbReference type="ARBA" id="ARBA00023242"/>
    </source>
</evidence>
<evidence type="ECO:0000256" key="11">
    <source>
        <dbReference type="ARBA" id="ARBA00065398"/>
    </source>
</evidence>
<dbReference type="PANTHER" id="PTHR46095">
    <property type="entry name" value="ZINC FINGER PROTEIN 593"/>
    <property type="match status" value="1"/>
</dbReference>
<dbReference type="InterPro" id="IPR051879">
    <property type="entry name" value="C2H2-ZF_Maturation_Protein"/>
</dbReference>
<dbReference type="GO" id="GO:0005634">
    <property type="term" value="C:nucleus"/>
    <property type="evidence" value="ECO:0007669"/>
    <property type="project" value="UniProtKB-SubCell"/>
</dbReference>
<evidence type="ECO:0000256" key="5">
    <source>
        <dbReference type="ARBA" id="ARBA00022723"/>
    </source>
</evidence>
<dbReference type="FunFam" id="3.30.160.60:FF:000299">
    <property type="entry name" value="Zinc finger protein 593"/>
    <property type="match status" value="1"/>
</dbReference>
<dbReference type="InterPro" id="IPR022755">
    <property type="entry name" value="Znf_C2H2_jaz"/>
</dbReference>
<dbReference type="GO" id="GO:0005737">
    <property type="term" value="C:cytoplasm"/>
    <property type="evidence" value="ECO:0007669"/>
    <property type="project" value="UniProtKB-SubCell"/>
</dbReference>
<dbReference type="GO" id="GO:0003676">
    <property type="term" value="F:nucleic acid binding"/>
    <property type="evidence" value="ECO:0007669"/>
    <property type="project" value="InterPro"/>
</dbReference>
<dbReference type="PANTHER" id="PTHR46095:SF1">
    <property type="entry name" value="ZINC FINGER PROTEIN 593"/>
    <property type="match status" value="1"/>
</dbReference>
<keyword evidence="8" id="KW-0539">Nucleus</keyword>
<evidence type="ECO:0000256" key="12">
    <source>
        <dbReference type="ARBA" id="ARBA00068297"/>
    </source>
</evidence>
<feature type="region of interest" description="Disordered" evidence="14">
    <location>
        <begin position="97"/>
        <end position="139"/>
    </location>
</feature>
<dbReference type="SUPFAM" id="SSF57667">
    <property type="entry name" value="beta-beta-alpha zinc fingers"/>
    <property type="match status" value="1"/>
</dbReference>
<evidence type="ECO:0000256" key="9">
    <source>
        <dbReference type="ARBA" id="ARBA00038064"/>
    </source>
</evidence>
<dbReference type="EMBL" id="HBUF01350109">
    <property type="protein sequence ID" value="CAG6713057.1"/>
    <property type="molecule type" value="Transcribed_RNA"/>
</dbReference>
<keyword evidence="4" id="KW-0690">Ribosome biogenesis</keyword>
<proteinExistence type="inferred from homology"/>
<name>A0A8D8T3P3_9HEMI</name>
<keyword evidence="7" id="KW-0862">Zinc</keyword>
<dbReference type="InterPro" id="IPR003604">
    <property type="entry name" value="Matrin/U1-like-C_Znf_C2H2"/>
</dbReference>
<evidence type="ECO:0000256" key="7">
    <source>
        <dbReference type="ARBA" id="ARBA00022833"/>
    </source>
</evidence>
<evidence type="ECO:0000256" key="2">
    <source>
        <dbReference type="ARBA" id="ARBA00004496"/>
    </source>
</evidence>
<dbReference type="EMBL" id="HBUF01247853">
    <property type="protein sequence ID" value="CAG6678989.1"/>
    <property type="molecule type" value="Transcribed_RNA"/>
</dbReference>
<keyword evidence="3" id="KW-0963">Cytoplasm</keyword>
<dbReference type="GO" id="GO:0008270">
    <property type="term" value="F:zinc ion binding"/>
    <property type="evidence" value="ECO:0007669"/>
    <property type="project" value="UniProtKB-KW"/>
</dbReference>
<comment type="function">
    <text evidence="10">Involved in pre-60S ribosomal particles maturation by promoting the nuclear export of the 60S ribosome.</text>
</comment>
<keyword evidence="5" id="KW-0479">Metal-binding</keyword>
<dbReference type="Gene3D" id="3.30.160.60">
    <property type="entry name" value="Classic Zinc Finger"/>
    <property type="match status" value="1"/>
</dbReference>
<dbReference type="GO" id="GO:0042254">
    <property type="term" value="P:ribosome biogenesis"/>
    <property type="evidence" value="ECO:0007669"/>
    <property type="project" value="UniProtKB-KW"/>
</dbReference>
<dbReference type="EMBL" id="HBUF01589264">
    <property type="protein sequence ID" value="CAG6772801.1"/>
    <property type="molecule type" value="Transcribed_RNA"/>
</dbReference>
<evidence type="ECO:0000256" key="13">
    <source>
        <dbReference type="PROSITE-ProRule" id="PRU00042"/>
    </source>
</evidence>
<dbReference type="GO" id="GO:0043021">
    <property type="term" value="F:ribonucleoprotein complex binding"/>
    <property type="evidence" value="ECO:0007669"/>
    <property type="project" value="UniProtKB-ARBA"/>
</dbReference>
<dbReference type="EMBL" id="HBUF01350110">
    <property type="protein sequence ID" value="CAG6713059.1"/>
    <property type="molecule type" value="Transcribed_RNA"/>
</dbReference>
<sequence length="139" mass="16371">MTGPQTKKKKNCTNKRSIKTKLYKRDLDEIDVDCQEKNAEKLLHQEIDFDTPGEAQFYCIHCARHFIDERSLREHFRTKVHKRRLKALELEPYSIEESERAAGLGSYQPPKKRKLQTQSLDKTSAYVPPQYPMEEESKT</sequence>
<dbReference type="Pfam" id="PF12171">
    <property type="entry name" value="zf-C2H2_jaz"/>
    <property type="match status" value="1"/>
</dbReference>
<dbReference type="PROSITE" id="PS00028">
    <property type="entry name" value="ZINC_FINGER_C2H2_1"/>
    <property type="match status" value="1"/>
</dbReference>